<reference evidence="2 3" key="2">
    <citation type="journal article" date="2010" name="J. Bacteriol.">
        <title>Genome sequence of the polysaccharide-degrading, thermophilic anaerobe Spirochaeta thermophila DSM 6192.</title>
        <authorList>
            <person name="Angelov A."/>
            <person name="Liebl S."/>
            <person name="Ballschmiter M."/>
            <person name="Bomeke M."/>
            <person name="Lehmann R."/>
            <person name="Liesegang H."/>
            <person name="Daniel R."/>
            <person name="Liebl W."/>
        </authorList>
    </citation>
    <scope>NUCLEOTIDE SEQUENCE [LARGE SCALE GENOMIC DNA]</scope>
    <source>
        <strain evidence="3">ATCC 49972 / DSM 6192 / RI 19.B1</strain>
    </source>
</reference>
<feature type="transmembrane region" description="Helical" evidence="1">
    <location>
        <begin position="20"/>
        <end position="43"/>
    </location>
</feature>
<gene>
    <name evidence="2" type="ordered locus">STHERM_c16240</name>
</gene>
<keyword evidence="1" id="KW-0812">Transmembrane</keyword>
<proteinExistence type="predicted"/>
<sequence>MSKKLSLVVFHGNFDTAVAAFTLASGAAAVGYEVNLFFTFWGLNIIKKKQGRAFVGKGFLAKVFNFLMGGRKNLPLSRLNFLGVSPKLMTHLMKKRHVATLEELIQASIDLGVNFYACEMSMHILGMDKDVFIAPVKEVLGVAKFLEYSEGGEVLFI</sequence>
<dbReference type="PANTHER" id="PTHR34655:SF2">
    <property type="entry name" value="PEROXIREDOXIN FAMILY PROTEIN"/>
    <property type="match status" value="1"/>
</dbReference>
<reference key="1">
    <citation type="submission" date="2009-08" db="EMBL/GenBank/DDBJ databases">
        <title>The genome sequence of Spirochaeta thermophila DSM6192.</title>
        <authorList>
            <person name="Angelov A."/>
            <person name="Mientus M."/>
            <person name="Wittenberg S."/>
            <person name="Lehmann R."/>
            <person name="Liesegang H."/>
            <person name="Daniel R."/>
            <person name="Liebl W."/>
        </authorList>
    </citation>
    <scope>NUCLEOTIDE SEQUENCE</scope>
    <source>
        <strain>DSM 6192</strain>
    </source>
</reference>
<dbReference type="PaxDb" id="665571-STHERM_c16240"/>
<dbReference type="eggNOG" id="COG2210">
    <property type="taxonomic scope" value="Bacteria"/>
</dbReference>
<dbReference type="Pfam" id="PF13686">
    <property type="entry name" value="DrsE_2"/>
    <property type="match status" value="1"/>
</dbReference>
<accession>E0RN95</accession>
<dbReference type="Gene3D" id="3.40.1260.10">
    <property type="entry name" value="DsrEFH-like"/>
    <property type="match status" value="1"/>
</dbReference>
<dbReference type="PANTHER" id="PTHR34655">
    <property type="entry name" value="CONSERVED WITHIN P. AEROPHILUM"/>
    <property type="match status" value="1"/>
</dbReference>
<evidence type="ECO:0000313" key="2">
    <source>
        <dbReference type="EMBL" id="ADN02564.1"/>
    </source>
</evidence>
<protein>
    <submittedName>
        <fullName evidence="2">Uncharacterized protein</fullName>
    </submittedName>
</protein>
<dbReference type="KEGG" id="sta:STHERM_c16240"/>
<dbReference type="RefSeq" id="WP_013314403.1">
    <property type="nucleotide sequence ID" value="NC_014484.1"/>
</dbReference>
<dbReference type="InterPro" id="IPR032836">
    <property type="entry name" value="DsrE2-like"/>
</dbReference>
<evidence type="ECO:0000256" key="1">
    <source>
        <dbReference type="SAM" id="Phobius"/>
    </source>
</evidence>
<keyword evidence="1" id="KW-1133">Transmembrane helix</keyword>
<name>E0RN95_WINT6</name>
<dbReference type="AlphaFoldDB" id="E0RN95"/>
<organism evidence="2 3">
    <name type="scientific">Winmispira thermophila (strain ATCC 49972 / DSM 6192 / RI 19.B1)</name>
    <name type="common">Spirochaeta thermophila</name>
    <dbReference type="NCBI Taxonomy" id="665571"/>
    <lineage>
        <taxon>Bacteria</taxon>
        <taxon>Pseudomonadati</taxon>
        <taxon>Spirochaetota</taxon>
        <taxon>Spirochaetia</taxon>
        <taxon>Winmispirales</taxon>
        <taxon>Winmispiraceae</taxon>
        <taxon>Winmispira</taxon>
    </lineage>
</organism>
<dbReference type="SUPFAM" id="SSF75169">
    <property type="entry name" value="DsrEFH-like"/>
    <property type="match status" value="1"/>
</dbReference>
<dbReference type="Proteomes" id="UP000001296">
    <property type="component" value="Chromosome"/>
</dbReference>
<keyword evidence="1" id="KW-0472">Membrane</keyword>
<dbReference type="InterPro" id="IPR027396">
    <property type="entry name" value="DsrEFH-like"/>
</dbReference>
<dbReference type="EMBL" id="CP001698">
    <property type="protein sequence ID" value="ADN02564.1"/>
    <property type="molecule type" value="Genomic_DNA"/>
</dbReference>
<evidence type="ECO:0000313" key="3">
    <source>
        <dbReference type="Proteomes" id="UP000001296"/>
    </source>
</evidence>
<dbReference type="HOGENOM" id="CLU_094970_1_1_12"/>